<organism evidence="1 2">
    <name type="scientific">Trichoderma gamsii</name>
    <dbReference type="NCBI Taxonomy" id="398673"/>
    <lineage>
        <taxon>Eukaryota</taxon>
        <taxon>Fungi</taxon>
        <taxon>Dikarya</taxon>
        <taxon>Ascomycota</taxon>
        <taxon>Pezizomycotina</taxon>
        <taxon>Sordariomycetes</taxon>
        <taxon>Hypocreomycetidae</taxon>
        <taxon>Hypocreales</taxon>
        <taxon>Hypocreaceae</taxon>
        <taxon>Trichoderma</taxon>
    </lineage>
</organism>
<gene>
    <name evidence="1" type="ORF">TGAM01_v206747</name>
</gene>
<evidence type="ECO:0000313" key="2">
    <source>
        <dbReference type="Proteomes" id="UP000054821"/>
    </source>
</evidence>
<keyword evidence="2" id="KW-1185">Reference proteome</keyword>
<accession>A0A2P4ZJI2</accession>
<sequence>MGDAESRKSICALTQDCSPKLLCYGTSKRAVAIEVGSLKRRRNVFHFVISVAIFNHNSLRVVSAPSISECPCHSFRVLVNSKLERATTLRCDSIHK</sequence>
<dbReference type="Proteomes" id="UP000054821">
    <property type="component" value="Unassembled WGS sequence"/>
</dbReference>
<reference evidence="1 2" key="1">
    <citation type="journal article" date="2016" name="Genome Announc.">
        <title>Draft Whole-Genome Sequence of Trichoderma gamsii T6085, a Promising Biocontrol Agent of Fusarium Head Blight on Wheat.</title>
        <authorList>
            <person name="Baroncelli R."/>
            <person name="Zapparata A."/>
            <person name="Piaggeschi G."/>
            <person name="Sarrocco S."/>
            <person name="Vannacci G."/>
        </authorList>
    </citation>
    <scope>NUCLEOTIDE SEQUENCE [LARGE SCALE GENOMIC DNA]</scope>
    <source>
        <strain evidence="1 2">T6085</strain>
    </source>
</reference>
<proteinExistence type="predicted"/>
<dbReference type="GeneID" id="36347660"/>
<name>A0A2P4ZJI2_9HYPO</name>
<comment type="caution">
    <text evidence="1">The sequence shown here is derived from an EMBL/GenBank/DDBJ whole genome shotgun (WGS) entry which is preliminary data.</text>
</comment>
<dbReference type="EMBL" id="JPDN02000023">
    <property type="protein sequence ID" value="PON24415.1"/>
    <property type="molecule type" value="Genomic_DNA"/>
</dbReference>
<protein>
    <submittedName>
        <fullName evidence="1">Uncharacterized protein</fullName>
    </submittedName>
</protein>
<dbReference type="RefSeq" id="XP_024405323.1">
    <property type="nucleotide sequence ID" value="XM_024549937.1"/>
</dbReference>
<dbReference type="AlphaFoldDB" id="A0A2P4ZJI2"/>
<evidence type="ECO:0000313" key="1">
    <source>
        <dbReference type="EMBL" id="PON24415.1"/>
    </source>
</evidence>